<feature type="region of interest" description="Disordered" evidence="1">
    <location>
        <begin position="410"/>
        <end position="450"/>
    </location>
</feature>
<organism evidence="2">
    <name type="scientific">Culex pipiens</name>
    <name type="common">House mosquito</name>
    <dbReference type="NCBI Taxonomy" id="7175"/>
    <lineage>
        <taxon>Eukaryota</taxon>
        <taxon>Metazoa</taxon>
        <taxon>Ecdysozoa</taxon>
        <taxon>Arthropoda</taxon>
        <taxon>Hexapoda</taxon>
        <taxon>Insecta</taxon>
        <taxon>Pterygota</taxon>
        <taxon>Neoptera</taxon>
        <taxon>Endopterygota</taxon>
        <taxon>Diptera</taxon>
        <taxon>Nematocera</taxon>
        <taxon>Culicoidea</taxon>
        <taxon>Culicidae</taxon>
        <taxon>Culicinae</taxon>
        <taxon>Culicini</taxon>
        <taxon>Culex</taxon>
        <taxon>Culex</taxon>
    </lineage>
</organism>
<dbReference type="EMBL" id="HBUE01031635">
    <property type="protein sequence ID" value="CAG6456705.1"/>
    <property type="molecule type" value="Transcribed_RNA"/>
</dbReference>
<protein>
    <submittedName>
        <fullName evidence="2">(northern house mosquito) hypothetical protein</fullName>
    </submittedName>
</protein>
<sequence length="461" mass="50080">MHHTPTSLATPPRRPAQSVPALWQQPQGHSGDQHRRNLDHDRRHRVRHRHLQGPHEAVHLPQQHDQLRDRMGRTHQPGTAKGSRRSRPSRQVLHALLPRPLRKAGRAHDAGNVPHSAARAGPQHQAAPPRFHRPIPLKSPRTTPTGRRHRGRSAAQGDEVSGRGRGADSVWAHPGPASDRTAPRQDDDSEHAVWAVRSDGDDGRLFGHVFGDFCARYGPAPVDDAPEGAQRQAQLGLCGAADGVQDVEFKKPLRRGRREAILRGEGPTTAHVTRHLRGEAPAAGTSLPGRLPRGVHGRDELQPGRRRLPAGHCAGIAVRWPVPEHLRPQGEAQGADDRVEGGPHPQNVGQLLQPAGHVSVSDVRVWREDSHAGRLLQGHVHGGTDPHSAVWLQEGRVGRQHGPHRQLAQLRDGPESGGAHCDAATGHSGSVDSHHGTSRGREPAGGQVPEFDRCGEGFVYV</sequence>
<feature type="compositionally biased region" description="Basic and acidic residues" evidence="1">
    <location>
        <begin position="432"/>
        <end position="442"/>
    </location>
</feature>
<evidence type="ECO:0000313" key="2">
    <source>
        <dbReference type="EMBL" id="CAG6456705.1"/>
    </source>
</evidence>
<feature type="region of interest" description="Disordered" evidence="1">
    <location>
        <begin position="50"/>
        <end position="189"/>
    </location>
</feature>
<evidence type="ECO:0000256" key="1">
    <source>
        <dbReference type="SAM" id="MobiDB-lite"/>
    </source>
</evidence>
<feature type="region of interest" description="Disordered" evidence="1">
    <location>
        <begin position="281"/>
        <end position="308"/>
    </location>
</feature>
<accession>A0A8D8F3W6</accession>
<reference evidence="2" key="1">
    <citation type="submission" date="2021-05" db="EMBL/GenBank/DDBJ databases">
        <authorList>
            <person name="Alioto T."/>
            <person name="Alioto T."/>
            <person name="Gomez Garrido J."/>
        </authorList>
    </citation>
    <scope>NUCLEOTIDE SEQUENCE</scope>
</reference>
<feature type="region of interest" description="Disordered" evidence="1">
    <location>
        <begin position="327"/>
        <end position="354"/>
    </location>
</feature>
<name>A0A8D8F3W6_CULPI</name>
<feature type="region of interest" description="Disordered" evidence="1">
    <location>
        <begin position="1"/>
        <end position="37"/>
    </location>
</feature>
<dbReference type="AlphaFoldDB" id="A0A8D8F3W6"/>
<proteinExistence type="predicted"/>